<name>A0A915JCZ5_ROMCU</name>
<organism evidence="1 2">
    <name type="scientific">Romanomermis culicivorax</name>
    <name type="common">Nematode worm</name>
    <dbReference type="NCBI Taxonomy" id="13658"/>
    <lineage>
        <taxon>Eukaryota</taxon>
        <taxon>Metazoa</taxon>
        <taxon>Ecdysozoa</taxon>
        <taxon>Nematoda</taxon>
        <taxon>Enoplea</taxon>
        <taxon>Dorylaimia</taxon>
        <taxon>Mermithida</taxon>
        <taxon>Mermithoidea</taxon>
        <taxon>Mermithidae</taxon>
        <taxon>Romanomermis</taxon>
    </lineage>
</organism>
<dbReference type="WBParaSite" id="nRc.2.0.1.t23491-RA">
    <property type="protein sequence ID" value="nRc.2.0.1.t23491-RA"/>
    <property type="gene ID" value="nRc.2.0.1.g23491"/>
</dbReference>
<reference evidence="2" key="1">
    <citation type="submission" date="2022-11" db="UniProtKB">
        <authorList>
            <consortium name="WormBaseParasite"/>
        </authorList>
    </citation>
    <scope>IDENTIFICATION</scope>
</reference>
<evidence type="ECO:0000313" key="2">
    <source>
        <dbReference type="WBParaSite" id="nRc.2.0.1.t23491-RA"/>
    </source>
</evidence>
<dbReference type="Proteomes" id="UP000887565">
    <property type="component" value="Unplaced"/>
</dbReference>
<proteinExistence type="predicted"/>
<sequence>MEKKIYGIATTFPPACDELNLIIAVRVLSGLLDWPDGYYFGQFKSGPIHGGSCKLMRQNSSI</sequence>
<accession>A0A915JCZ5</accession>
<evidence type="ECO:0000313" key="1">
    <source>
        <dbReference type="Proteomes" id="UP000887565"/>
    </source>
</evidence>
<keyword evidence="1" id="KW-1185">Reference proteome</keyword>
<dbReference type="AlphaFoldDB" id="A0A915JCZ5"/>
<protein>
    <submittedName>
        <fullName evidence="2">Uncharacterized protein</fullName>
    </submittedName>
</protein>